<protein>
    <submittedName>
        <fullName evidence="1">Uncharacterized protein</fullName>
    </submittedName>
</protein>
<evidence type="ECO:0000313" key="1">
    <source>
        <dbReference type="EMBL" id="JAD45116.1"/>
    </source>
</evidence>
<reference evidence="1" key="1">
    <citation type="submission" date="2014-09" db="EMBL/GenBank/DDBJ databases">
        <authorList>
            <person name="Magalhaes I.L.F."/>
            <person name="Oliveira U."/>
            <person name="Santos F.R."/>
            <person name="Vidigal T.H.D.A."/>
            <person name="Brescovit A.D."/>
            <person name="Santos A.J."/>
        </authorList>
    </citation>
    <scope>NUCLEOTIDE SEQUENCE</scope>
    <source>
        <tissue evidence="1">Shoot tissue taken approximately 20 cm above the soil surface</tissue>
    </source>
</reference>
<dbReference type="AlphaFoldDB" id="A0A0A9A227"/>
<accession>A0A0A9A227</accession>
<sequence>MSSNLDNKTGLFKREKLRVLFFNQT</sequence>
<organism evidence="1">
    <name type="scientific">Arundo donax</name>
    <name type="common">Giant reed</name>
    <name type="synonym">Donax arundinaceus</name>
    <dbReference type="NCBI Taxonomy" id="35708"/>
    <lineage>
        <taxon>Eukaryota</taxon>
        <taxon>Viridiplantae</taxon>
        <taxon>Streptophyta</taxon>
        <taxon>Embryophyta</taxon>
        <taxon>Tracheophyta</taxon>
        <taxon>Spermatophyta</taxon>
        <taxon>Magnoliopsida</taxon>
        <taxon>Liliopsida</taxon>
        <taxon>Poales</taxon>
        <taxon>Poaceae</taxon>
        <taxon>PACMAD clade</taxon>
        <taxon>Arundinoideae</taxon>
        <taxon>Arundineae</taxon>
        <taxon>Arundo</taxon>
    </lineage>
</organism>
<dbReference type="EMBL" id="GBRH01252779">
    <property type="protein sequence ID" value="JAD45116.1"/>
    <property type="molecule type" value="Transcribed_RNA"/>
</dbReference>
<reference evidence="1" key="2">
    <citation type="journal article" date="2015" name="Data Brief">
        <title>Shoot transcriptome of the giant reed, Arundo donax.</title>
        <authorList>
            <person name="Barrero R.A."/>
            <person name="Guerrero F.D."/>
            <person name="Moolhuijzen P."/>
            <person name="Goolsby J.A."/>
            <person name="Tidwell J."/>
            <person name="Bellgard S.E."/>
            <person name="Bellgard M.I."/>
        </authorList>
    </citation>
    <scope>NUCLEOTIDE SEQUENCE</scope>
    <source>
        <tissue evidence="1">Shoot tissue taken approximately 20 cm above the soil surface</tissue>
    </source>
</reference>
<proteinExistence type="predicted"/>
<name>A0A0A9A227_ARUDO</name>